<comment type="caution">
    <text evidence="1">The sequence shown here is derived from an EMBL/GenBank/DDBJ whole genome shotgun (WGS) entry which is preliminary data.</text>
</comment>
<accession>A0ACC2GQ78</accession>
<protein>
    <submittedName>
        <fullName evidence="1">Uncharacterized protein</fullName>
    </submittedName>
</protein>
<keyword evidence="2" id="KW-1185">Reference proteome</keyword>
<evidence type="ECO:0000313" key="2">
    <source>
        <dbReference type="Proteomes" id="UP001157502"/>
    </source>
</evidence>
<gene>
    <name evidence="1" type="ORF">DPEC_G00119680</name>
</gene>
<proteinExistence type="predicted"/>
<evidence type="ECO:0000313" key="1">
    <source>
        <dbReference type="EMBL" id="KAJ8005605.1"/>
    </source>
</evidence>
<dbReference type="Proteomes" id="UP001157502">
    <property type="component" value="Chromosome 10"/>
</dbReference>
<organism evidence="1 2">
    <name type="scientific">Dallia pectoralis</name>
    <name type="common">Alaska blackfish</name>
    <dbReference type="NCBI Taxonomy" id="75939"/>
    <lineage>
        <taxon>Eukaryota</taxon>
        <taxon>Metazoa</taxon>
        <taxon>Chordata</taxon>
        <taxon>Craniata</taxon>
        <taxon>Vertebrata</taxon>
        <taxon>Euteleostomi</taxon>
        <taxon>Actinopterygii</taxon>
        <taxon>Neopterygii</taxon>
        <taxon>Teleostei</taxon>
        <taxon>Protacanthopterygii</taxon>
        <taxon>Esociformes</taxon>
        <taxon>Umbridae</taxon>
        <taxon>Dallia</taxon>
    </lineage>
</organism>
<sequence length="1654" mass="177896">MDSPPKLSGETLIVHHLPLVHCQVAGGRHSCGTGGNSLKRPNTFSQTENLGLSRTTSLPERDILQREALVYSSLIQTCSGGGEGGGDRGGSTGSNDSSVTSSNSEEHGMASHTLPRVKRRERGNPPRLRHNPFLLNAEEDDDEEEDEDGDDLNGYLEDSSFHLHGDTDTGLGVTGDGLGSFHLHDLGFPTHEPFLLHSTLEKHPWGCSGRRDSLGGVASDLSAHLEGLDLLGLDGPRRHGSSGSTLSMDCGEQEWAEEEEDDGHGVSQANSSSGPSHQQCSCCGLSQAYPEHFPEPFGDYGSDSSCNSSDGVLVNFSAIYNKMNNGVPATSSKTPIMTAANLNNANDHSCTSSVLDGDTGRHGGSGGGGAFYLDLHHSPTETPNTKSHQPPCPTNNTGSLLFQPHTDQTTSSSFCTCSAEHQGAIDLDDNCNSFHPLRLSDSGSDISSCLQTKARLVVATQNYYKLVTCDLSSQSSPSPAGSSTSVTSCSDEHSKDSPVPDTPTATQPDTPTATQPTEYYLFRHPSGGEEEETEEEQGDLSQRDDDEGEDDDEERLKGETQQMGGSNSESVIEGQVYVNISPPLAGQVTRPRSRSYDRNLDKSPPPRLGSLERMLSCPVRLSEGAAPPGPPPPPRVTSFAEIARSKRRNGGNSCSPSLRMGACTDPFSSTHSAHSSTDFSPILEGPGPSDSRPFQRCYSQGSVDHHSPGGGAREARSKAEGCLSSSSSSSPVVRYTKEQRPTTLPIQPFTFQHQFSKPAQPKPLLPLLTGYISGMQQARDTGSSGGPEGGEGVDGDPGQGPVCRGQGGGGPGSKLGPGSVRPSPLGSYSPVRLQGASSSSGTCSTCTPSPQPPRSLSCPLSAGLLPLHPNTPPPHTPPVGALKPQTPPPLGVKRCALPPALPPVHGQCYHQNHRGTLPVLPTVPQDCETSEGCEEMLCFLEGSQEPGPKTQHGKSVKQLQYYSDFLPDYFSLTERPPDEFCLSPDASSSSSSSSSTQSHVAVDLQQKRGLVKAINTAVDLIVAHFGTSRNPDVKSKLGNSWVSANVGHLILKYLCPALREVLEDGLKAYVLDLIIGQRRNQPWNLVEASTQLGPSTRLLHSMFSKVSQFSELNNHSMRLNAFIFGLLNLRSLEFWFNHLYSHEDIVAAHYHPWGFLPLSQGPCQPMFEELLLLLQPLSLLPFDLDLLFEPRLIQKNQEHLRSKEQLCSASADQSLDQSRSSTFQLMRGWSSDSRRAESIREAHKDDKEGSGTGKREKPGLRREGTWPRMYAVGEKGPWDGKTTRTGSARDEDAAERLESGLLEAHVVTTELGTGFANLWRESGRGRGLVRRTKGVGGGSLAQEVEKERRSEKRKERDSVEEGRLRQERDRQAGWWHQLMQSSQVYIDQSAHGGCKFVKSEKRKRSSERRSHSTSQIAPGRESVVKGAESSQEDDRSRKSSSSSSGGSSGSRGRPSWMGSPPESVLTQDKDPGPLVCEDTSAQPVPQAEGSSPGPGMRWSRLFGSNMGSAGSPSRQTGADQRPVKTQKSRLPSGWLVGLDMSVLDLVAQTVGAGMVKRVEPSAPPASPTVNQPSPSNQLPQETQTEQPCMVRALCHHIATEPDQLSFQKGDVLRVLSRADSDWLLCSLGTQKGLVPIIYVTLRSLGDSQGPHGPH</sequence>
<reference evidence="1" key="1">
    <citation type="submission" date="2021-05" db="EMBL/GenBank/DDBJ databases">
        <authorList>
            <person name="Pan Q."/>
            <person name="Jouanno E."/>
            <person name="Zahm M."/>
            <person name="Klopp C."/>
            <person name="Cabau C."/>
            <person name="Louis A."/>
            <person name="Berthelot C."/>
            <person name="Parey E."/>
            <person name="Roest Crollius H."/>
            <person name="Montfort J."/>
            <person name="Robinson-Rechavi M."/>
            <person name="Bouchez O."/>
            <person name="Lampietro C."/>
            <person name="Lopez Roques C."/>
            <person name="Donnadieu C."/>
            <person name="Postlethwait J."/>
            <person name="Bobe J."/>
            <person name="Dillon D."/>
            <person name="Chandos A."/>
            <person name="von Hippel F."/>
            <person name="Guiguen Y."/>
        </authorList>
    </citation>
    <scope>NUCLEOTIDE SEQUENCE</scope>
    <source>
        <strain evidence="1">YG-Jan2019</strain>
    </source>
</reference>
<name>A0ACC2GQ78_DALPE</name>
<dbReference type="EMBL" id="CM055737">
    <property type="protein sequence ID" value="KAJ8005605.1"/>
    <property type="molecule type" value="Genomic_DNA"/>
</dbReference>